<accession>A0AA35SWK2</accession>
<evidence type="ECO:0000313" key="2">
    <source>
        <dbReference type="EMBL" id="CAI8036889.1"/>
    </source>
</evidence>
<evidence type="ECO:0000256" key="1">
    <source>
        <dbReference type="SAM" id="SignalP"/>
    </source>
</evidence>
<keyword evidence="3" id="KW-1185">Reference proteome</keyword>
<comment type="caution">
    <text evidence="2">The sequence shown here is derived from an EMBL/GenBank/DDBJ whole genome shotgun (WGS) entry which is preliminary data.</text>
</comment>
<feature type="chain" id="PRO_5041381192" evidence="1">
    <location>
        <begin position="28"/>
        <end position="90"/>
    </location>
</feature>
<proteinExistence type="predicted"/>
<protein>
    <submittedName>
        <fullName evidence="2">Uncharacterized protein</fullName>
    </submittedName>
</protein>
<sequence length="90" mass="10020">MERGYKGRQLLSSLLVLLLTVWRTTEGRYVAQYGLDYRTSIGDTSYRYPDGSGEEAAKDRSYFISQLNFELLEGAVVTGAALTVYSGNPL</sequence>
<dbReference type="EMBL" id="CASHTH010002907">
    <property type="protein sequence ID" value="CAI8036889.1"/>
    <property type="molecule type" value="Genomic_DNA"/>
</dbReference>
<reference evidence="2" key="1">
    <citation type="submission" date="2023-03" db="EMBL/GenBank/DDBJ databases">
        <authorList>
            <person name="Steffen K."/>
            <person name="Cardenas P."/>
        </authorList>
    </citation>
    <scope>NUCLEOTIDE SEQUENCE</scope>
</reference>
<gene>
    <name evidence="2" type="ORF">GBAR_LOCUS20670</name>
</gene>
<dbReference type="Proteomes" id="UP001174909">
    <property type="component" value="Unassembled WGS sequence"/>
</dbReference>
<feature type="signal peptide" evidence="1">
    <location>
        <begin position="1"/>
        <end position="27"/>
    </location>
</feature>
<organism evidence="2 3">
    <name type="scientific">Geodia barretti</name>
    <name type="common">Barrett's horny sponge</name>
    <dbReference type="NCBI Taxonomy" id="519541"/>
    <lineage>
        <taxon>Eukaryota</taxon>
        <taxon>Metazoa</taxon>
        <taxon>Porifera</taxon>
        <taxon>Demospongiae</taxon>
        <taxon>Heteroscleromorpha</taxon>
        <taxon>Tetractinellida</taxon>
        <taxon>Astrophorina</taxon>
        <taxon>Geodiidae</taxon>
        <taxon>Geodia</taxon>
    </lineage>
</organism>
<dbReference type="AlphaFoldDB" id="A0AA35SWK2"/>
<evidence type="ECO:0000313" key="3">
    <source>
        <dbReference type="Proteomes" id="UP001174909"/>
    </source>
</evidence>
<name>A0AA35SWK2_GEOBA</name>
<keyword evidence="1" id="KW-0732">Signal</keyword>